<dbReference type="AlphaFoldDB" id="X1ANT1"/>
<dbReference type="InterPro" id="IPR025965">
    <property type="entry name" value="FlgD/Vpr_Ig-like"/>
</dbReference>
<evidence type="ECO:0000259" key="1">
    <source>
        <dbReference type="Pfam" id="PF13860"/>
    </source>
</evidence>
<reference evidence="2" key="1">
    <citation type="journal article" date="2014" name="Front. Microbiol.">
        <title>High frequency of phylogenetically diverse reductive dehalogenase-homologous genes in deep subseafloor sedimentary metagenomes.</title>
        <authorList>
            <person name="Kawai M."/>
            <person name="Futagami T."/>
            <person name="Toyoda A."/>
            <person name="Takaki Y."/>
            <person name="Nishi S."/>
            <person name="Hori S."/>
            <person name="Arai W."/>
            <person name="Tsubouchi T."/>
            <person name="Morono Y."/>
            <person name="Uchiyama I."/>
            <person name="Ito T."/>
            <person name="Fujiyama A."/>
            <person name="Inagaki F."/>
            <person name="Takami H."/>
        </authorList>
    </citation>
    <scope>NUCLEOTIDE SEQUENCE</scope>
    <source>
        <strain evidence="2">Expedition CK06-06</strain>
    </source>
</reference>
<sequence length="70" mass="7852">VSEEQKVTLEIYNISGRLVKRLVRSRVPNSQFSILNYTWDGRDAEGKKVNAGIYFLKAAGINAGKVVKVR</sequence>
<organism evidence="2">
    <name type="scientific">marine sediment metagenome</name>
    <dbReference type="NCBI Taxonomy" id="412755"/>
    <lineage>
        <taxon>unclassified sequences</taxon>
        <taxon>metagenomes</taxon>
        <taxon>ecological metagenomes</taxon>
    </lineage>
</organism>
<feature type="non-terminal residue" evidence="2">
    <location>
        <position position="1"/>
    </location>
</feature>
<dbReference type="NCBIfam" id="TIGR04183">
    <property type="entry name" value="Por_Secre_tail"/>
    <property type="match status" value="1"/>
</dbReference>
<dbReference type="EMBL" id="BART01006326">
    <property type="protein sequence ID" value="GAG61531.1"/>
    <property type="molecule type" value="Genomic_DNA"/>
</dbReference>
<feature type="domain" description="FlgD/Vpr Ig-like" evidence="1">
    <location>
        <begin position="4"/>
        <end position="63"/>
    </location>
</feature>
<dbReference type="InterPro" id="IPR026444">
    <property type="entry name" value="Secre_tail"/>
</dbReference>
<protein>
    <recommendedName>
        <fullName evidence="1">FlgD/Vpr Ig-like domain-containing protein</fullName>
    </recommendedName>
</protein>
<proteinExistence type="predicted"/>
<name>X1ANT1_9ZZZZ</name>
<accession>X1ANT1</accession>
<comment type="caution">
    <text evidence="2">The sequence shown here is derived from an EMBL/GenBank/DDBJ whole genome shotgun (WGS) entry which is preliminary data.</text>
</comment>
<evidence type="ECO:0000313" key="2">
    <source>
        <dbReference type="EMBL" id="GAG61531.1"/>
    </source>
</evidence>
<dbReference type="Pfam" id="PF13860">
    <property type="entry name" value="FlgD_ig"/>
    <property type="match status" value="1"/>
</dbReference>
<gene>
    <name evidence="2" type="ORF">S01H4_14429</name>
</gene>
<dbReference type="Gene3D" id="2.60.40.4070">
    <property type="match status" value="1"/>
</dbReference>